<dbReference type="Pfam" id="PF13377">
    <property type="entry name" value="Peripla_BP_3"/>
    <property type="match status" value="1"/>
</dbReference>
<evidence type="ECO:0000313" key="6">
    <source>
        <dbReference type="Proteomes" id="UP000576225"/>
    </source>
</evidence>
<protein>
    <submittedName>
        <fullName evidence="5">LacI family transcriptional regulator</fullName>
    </submittedName>
</protein>
<dbReference type="SMART" id="SM00354">
    <property type="entry name" value="HTH_LACI"/>
    <property type="match status" value="1"/>
</dbReference>
<dbReference type="RefSeq" id="WP_168963365.1">
    <property type="nucleotide sequence ID" value="NZ_CAJKCJ010000102.1"/>
</dbReference>
<dbReference type="Proteomes" id="UP000576225">
    <property type="component" value="Unassembled WGS sequence"/>
</dbReference>
<dbReference type="InterPro" id="IPR010982">
    <property type="entry name" value="Lambda_DNA-bd_dom_sf"/>
</dbReference>
<dbReference type="AlphaFoldDB" id="A0A848AXC3"/>
<dbReference type="GO" id="GO:0003700">
    <property type="term" value="F:DNA-binding transcription factor activity"/>
    <property type="evidence" value="ECO:0007669"/>
    <property type="project" value="TreeGrafter"/>
</dbReference>
<dbReference type="InterPro" id="IPR046335">
    <property type="entry name" value="LacI/GalR-like_sensor"/>
</dbReference>
<dbReference type="SUPFAM" id="SSF47413">
    <property type="entry name" value="lambda repressor-like DNA-binding domains"/>
    <property type="match status" value="1"/>
</dbReference>
<keyword evidence="1" id="KW-0805">Transcription regulation</keyword>
<dbReference type="EMBL" id="JABAEW010000038">
    <property type="protein sequence ID" value="NMD88155.1"/>
    <property type="molecule type" value="Genomic_DNA"/>
</dbReference>
<evidence type="ECO:0000256" key="3">
    <source>
        <dbReference type="ARBA" id="ARBA00023163"/>
    </source>
</evidence>
<dbReference type="Gene3D" id="3.40.50.2300">
    <property type="match status" value="2"/>
</dbReference>
<dbReference type="Pfam" id="PF00356">
    <property type="entry name" value="LacI"/>
    <property type="match status" value="1"/>
</dbReference>
<evidence type="ECO:0000256" key="2">
    <source>
        <dbReference type="ARBA" id="ARBA00023125"/>
    </source>
</evidence>
<evidence type="ECO:0000256" key="1">
    <source>
        <dbReference type="ARBA" id="ARBA00023015"/>
    </source>
</evidence>
<dbReference type="InterPro" id="IPR000843">
    <property type="entry name" value="HTH_LacI"/>
</dbReference>
<reference evidence="5 6" key="1">
    <citation type="submission" date="2020-04" db="EMBL/GenBank/DDBJ databases">
        <authorList>
            <person name="Hitch T.C.A."/>
            <person name="Wylensek D."/>
            <person name="Clavel T."/>
        </authorList>
    </citation>
    <scope>NUCLEOTIDE SEQUENCE [LARGE SCALE GENOMIC DNA]</scope>
    <source>
        <strain evidence="5 6">COR2-253-APC-1A</strain>
    </source>
</reference>
<dbReference type="InterPro" id="IPR028082">
    <property type="entry name" value="Peripla_BP_I"/>
</dbReference>
<dbReference type="CDD" id="cd01392">
    <property type="entry name" value="HTH_LacI"/>
    <property type="match status" value="1"/>
</dbReference>
<dbReference type="SUPFAM" id="SSF53822">
    <property type="entry name" value="Periplasmic binding protein-like I"/>
    <property type="match status" value="1"/>
</dbReference>
<organism evidence="5 6">
    <name type="scientific">Victivallis vadensis</name>
    <dbReference type="NCBI Taxonomy" id="172901"/>
    <lineage>
        <taxon>Bacteria</taxon>
        <taxon>Pseudomonadati</taxon>
        <taxon>Lentisphaerota</taxon>
        <taxon>Lentisphaeria</taxon>
        <taxon>Victivallales</taxon>
        <taxon>Victivallaceae</taxon>
        <taxon>Victivallis</taxon>
    </lineage>
</organism>
<proteinExistence type="predicted"/>
<keyword evidence="3" id="KW-0804">Transcription</keyword>
<dbReference type="Gene3D" id="1.10.260.40">
    <property type="entry name" value="lambda repressor-like DNA-binding domains"/>
    <property type="match status" value="1"/>
</dbReference>
<feature type="domain" description="HTH lacI-type" evidence="4">
    <location>
        <begin position="3"/>
        <end position="68"/>
    </location>
</feature>
<sequence length="322" mass="36425">MNRVHFHNIADEAGVSVRTLYRVMNNQGAVSSATRRKVVTALNRYGYLCSGQKESQTILFDIIRSSFIERVGILLMQRLSLRDFRCVLSNHTEQKERFLDAVSQAAVVVMCSFPTETLLQEVRAANPDCTIVNILGGVGGDVAIDSDDYQGGQLAARHLFANGHRHVGVFSSLDQPNHVERYKSFLGQMLFLDPGCKVEFHEYFPGTDPGDFWMNYFRAHKQLPTGFFCPLGGIADYLPYCAEKLKLKIPDDFSLIGYNRPEERNYVQPLQPFDSIVFDVEQLTAWGEYYILNRPMVTNQACIHTLLQPSLEIKGSVRNINS</sequence>
<name>A0A848AXC3_9BACT</name>
<dbReference type="PANTHER" id="PTHR30146">
    <property type="entry name" value="LACI-RELATED TRANSCRIPTIONAL REPRESSOR"/>
    <property type="match status" value="1"/>
</dbReference>
<dbReference type="GO" id="GO:0000976">
    <property type="term" value="F:transcription cis-regulatory region binding"/>
    <property type="evidence" value="ECO:0007669"/>
    <property type="project" value="TreeGrafter"/>
</dbReference>
<accession>A0A848AXC3</accession>
<gene>
    <name evidence="5" type="ORF">HF882_16330</name>
</gene>
<evidence type="ECO:0000313" key="5">
    <source>
        <dbReference type="EMBL" id="NMD88155.1"/>
    </source>
</evidence>
<evidence type="ECO:0000259" key="4">
    <source>
        <dbReference type="SMART" id="SM00354"/>
    </source>
</evidence>
<comment type="caution">
    <text evidence="5">The sequence shown here is derived from an EMBL/GenBank/DDBJ whole genome shotgun (WGS) entry which is preliminary data.</text>
</comment>
<keyword evidence="2" id="KW-0238">DNA-binding</keyword>
<dbReference type="PANTHER" id="PTHR30146:SF109">
    <property type="entry name" value="HTH-TYPE TRANSCRIPTIONAL REGULATOR GALS"/>
    <property type="match status" value="1"/>
</dbReference>